<dbReference type="Proteomes" id="UP000202259">
    <property type="component" value="Chromosome"/>
</dbReference>
<evidence type="ECO:0000313" key="2">
    <source>
        <dbReference type="EMBL" id="ASP47029.1"/>
    </source>
</evidence>
<sequence length="178" mass="18854">MKKLLVSAALLSLSSSSAFAAGTTENTIVYEAKSGFSETLAVSQTEQLGRYRIVLKPIVGSKFKAGNLIAVGISRGLLNPDFTANHTFVNKDRTGVLYTESDTFTAIYAGDPTCNNGAGTIPFEVEETLNFVAGTGIYAGIEPGSFIVMKGVINNCPSLPEFGQNNFEVVSGTVRITQ</sequence>
<gene>
    <name evidence="2" type="ORF">B5D82_04115</name>
</gene>
<protein>
    <submittedName>
        <fullName evidence="2">Uncharacterized protein</fullName>
    </submittedName>
</protein>
<feature type="chain" id="PRO_5012307520" evidence="1">
    <location>
        <begin position="21"/>
        <end position="178"/>
    </location>
</feature>
<organism evidence="2 3">
    <name type="scientific">Cognaticolwellia beringensis</name>
    <dbReference type="NCBI Taxonomy" id="1967665"/>
    <lineage>
        <taxon>Bacteria</taxon>
        <taxon>Pseudomonadati</taxon>
        <taxon>Pseudomonadota</taxon>
        <taxon>Gammaproteobacteria</taxon>
        <taxon>Alteromonadales</taxon>
        <taxon>Colwelliaceae</taxon>
        <taxon>Cognaticolwellia</taxon>
    </lineage>
</organism>
<dbReference type="RefSeq" id="WP_081149458.1">
    <property type="nucleotide sequence ID" value="NZ_CP020465.1"/>
</dbReference>
<feature type="signal peptide" evidence="1">
    <location>
        <begin position="1"/>
        <end position="20"/>
    </location>
</feature>
<evidence type="ECO:0000256" key="1">
    <source>
        <dbReference type="SAM" id="SignalP"/>
    </source>
</evidence>
<dbReference type="EMBL" id="CP020465">
    <property type="protein sequence ID" value="ASP47029.1"/>
    <property type="molecule type" value="Genomic_DNA"/>
</dbReference>
<reference evidence="2 3" key="1">
    <citation type="submission" date="2017-08" db="EMBL/GenBank/DDBJ databases">
        <title>Complete genome of Colwellia sp. NB097-1, a psychrophile bacterium ioslated from Bering Sea.</title>
        <authorList>
            <person name="Chen X."/>
        </authorList>
    </citation>
    <scope>NUCLEOTIDE SEQUENCE [LARGE SCALE GENOMIC DNA]</scope>
    <source>
        <strain evidence="2 3">NB097-1</strain>
    </source>
</reference>
<dbReference type="KEGG" id="cber:B5D82_04115"/>
<proteinExistence type="predicted"/>
<dbReference type="OrthoDB" id="6331686at2"/>
<name>A0A222G5B1_9GAMM</name>
<keyword evidence="1" id="KW-0732">Signal</keyword>
<evidence type="ECO:0000313" key="3">
    <source>
        <dbReference type="Proteomes" id="UP000202259"/>
    </source>
</evidence>
<accession>A0A222G5B1</accession>
<dbReference type="AlphaFoldDB" id="A0A222G5B1"/>
<keyword evidence="3" id="KW-1185">Reference proteome</keyword>